<feature type="compositionally biased region" description="Polar residues" evidence="1">
    <location>
        <begin position="312"/>
        <end position="321"/>
    </location>
</feature>
<proteinExistence type="predicted"/>
<dbReference type="AlphaFoldDB" id="A0A1A0H6U7"/>
<evidence type="ECO:0008006" key="4">
    <source>
        <dbReference type="Google" id="ProtNLM"/>
    </source>
</evidence>
<feature type="compositionally biased region" description="Polar residues" evidence="1">
    <location>
        <begin position="346"/>
        <end position="358"/>
    </location>
</feature>
<feature type="region of interest" description="Disordered" evidence="1">
    <location>
        <begin position="1"/>
        <end position="117"/>
    </location>
</feature>
<dbReference type="OrthoDB" id="4096963at2759"/>
<feature type="compositionally biased region" description="Polar residues" evidence="1">
    <location>
        <begin position="254"/>
        <end position="270"/>
    </location>
</feature>
<feature type="region of interest" description="Disordered" evidence="1">
    <location>
        <begin position="586"/>
        <end position="633"/>
    </location>
</feature>
<feature type="compositionally biased region" description="Polar residues" evidence="1">
    <location>
        <begin position="278"/>
        <end position="288"/>
    </location>
</feature>
<dbReference type="RefSeq" id="XP_018710344.1">
    <property type="nucleotide sequence ID" value="XM_018855012.1"/>
</dbReference>
<feature type="compositionally biased region" description="Polar residues" evidence="1">
    <location>
        <begin position="227"/>
        <end position="236"/>
    </location>
</feature>
<feature type="region of interest" description="Disordered" evidence="1">
    <location>
        <begin position="655"/>
        <end position="705"/>
    </location>
</feature>
<protein>
    <recommendedName>
        <fullName evidence="4">Altered inheritance of mitochondria protein 21</fullName>
    </recommendedName>
</protein>
<feature type="compositionally biased region" description="Low complexity" evidence="1">
    <location>
        <begin position="492"/>
        <end position="501"/>
    </location>
</feature>
<name>A0A1A0H6U7_9ASCO</name>
<organism evidence="2 3">
    <name type="scientific">Metschnikowia bicuspidata var. bicuspidata NRRL YB-4993</name>
    <dbReference type="NCBI Taxonomy" id="869754"/>
    <lineage>
        <taxon>Eukaryota</taxon>
        <taxon>Fungi</taxon>
        <taxon>Dikarya</taxon>
        <taxon>Ascomycota</taxon>
        <taxon>Saccharomycotina</taxon>
        <taxon>Pichiomycetes</taxon>
        <taxon>Metschnikowiaceae</taxon>
        <taxon>Metschnikowia</taxon>
    </lineage>
</organism>
<feature type="region of interest" description="Disordered" evidence="1">
    <location>
        <begin position="459"/>
        <end position="518"/>
    </location>
</feature>
<dbReference type="EMBL" id="LXTC01000005">
    <property type="protein sequence ID" value="OBA19819.1"/>
    <property type="molecule type" value="Genomic_DNA"/>
</dbReference>
<feature type="compositionally biased region" description="Polar residues" evidence="1">
    <location>
        <begin position="63"/>
        <end position="73"/>
    </location>
</feature>
<comment type="caution">
    <text evidence="2">The sequence shown here is derived from an EMBL/GenBank/DDBJ whole genome shotgun (WGS) entry which is preliminary data.</text>
</comment>
<evidence type="ECO:0000256" key="1">
    <source>
        <dbReference type="SAM" id="MobiDB-lite"/>
    </source>
</evidence>
<dbReference type="STRING" id="869754.A0A1A0H6U7"/>
<gene>
    <name evidence="2" type="ORF">METBIDRAFT_208435</name>
</gene>
<feature type="compositionally biased region" description="Basic and acidic residues" evidence="1">
    <location>
        <begin position="184"/>
        <end position="197"/>
    </location>
</feature>
<feature type="compositionally biased region" description="Basic and acidic residues" evidence="1">
    <location>
        <begin position="685"/>
        <end position="698"/>
    </location>
</feature>
<accession>A0A1A0H6U7</accession>
<feature type="compositionally biased region" description="Basic and acidic residues" evidence="1">
    <location>
        <begin position="555"/>
        <end position="565"/>
    </location>
</feature>
<evidence type="ECO:0000313" key="3">
    <source>
        <dbReference type="Proteomes" id="UP000092555"/>
    </source>
</evidence>
<dbReference type="Proteomes" id="UP000092555">
    <property type="component" value="Unassembled WGS sequence"/>
</dbReference>
<evidence type="ECO:0000313" key="2">
    <source>
        <dbReference type="EMBL" id="OBA19819.1"/>
    </source>
</evidence>
<keyword evidence="3" id="KW-1185">Reference proteome</keyword>
<feature type="region of interest" description="Disordered" evidence="1">
    <location>
        <begin position="154"/>
        <end position="416"/>
    </location>
</feature>
<sequence length="705" mass="75948">MLGTTSPVVPQRPGVAKQNLQSENAVPVIPARPRKQTKSAGTESANSSDCVVSHLTRPERTSNELGESSNSLDVENDIGAEKQVFNTSTGKEEAADSTANTFENSSEESAKQATGVLGEELSVSDIRQSAITQSPSSQSAPQYHVADLGVGGAQLDGDVISLNGSSPSSNFGGEPGIPQSELDDAFRPMKVEKDESHVPTIPARPKVTPREKLSPPQDAQTEESAEISGQKSQHLSKSGELAEDISSREPLPSESATVSASPIEISSTIPQPHGETDISGNDSQSITDTESKPENAGWSQQNTSIDPEVVSESRSASTTTCENDKNCIKEAAPSPESGLLDRAGTQFVQDLNALSQPTVPKRPSRASTTEVHNQEKKHTHTAVKDQSAEQSSLKTNQNNSLPLKKAPPAKPKKLSSKIAAFQQMFNQAPLEQTIPKIAPSERARLSSKQTSFASNLQDMMGRSLPLPGMANPDVTKKMSPAEDPAEIESEQQSESVSCSSIPRRARGPRGKRLPKQIQDTKIEIEPRFKICVSDVWEVSFCKLQETDSSDDVENEQEKLEDHMDLPQDSGLVETTQDDSVVQNFEVSEPGAHSELQNEVSVDDTGCHPETSNSGDVNNESETEPAINEECEPNFEDNLGRDICSLKNSEIDLTATKDEVSEQAESPAQADESVETECTEVSRTILRTETEADSDKSDTPDDLNEP</sequence>
<feature type="compositionally biased region" description="Polar residues" evidence="1">
    <location>
        <begin position="38"/>
        <end position="50"/>
    </location>
</feature>
<feature type="compositionally biased region" description="Acidic residues" evidence="1">
    <location>
        <begin position="618"/>
        <end position="633"/>
    </location>
</feature>
<feature type="compositionally biased region" description="Basic residues" evidence="1">
    <location>
        <begin position="503"/>
        <end position="514"/>
    </location>
</feature>
<reference evidence="2 3" key="1">
    <citation type="submission" date="2016-05" db="EMBL/GenBank/DDBJ databases">
        <title>Comparative genomics of biotechnologically important yeasts.</title>
        <authorList>
            <consortium name="DOE Joint Genome Institute"/>
            <person name="Riley R."/>
            <person name="Haridas S."/>
            <person name="Wolfe K.H."/>
            <person name="Lopes M.R."/>
            <person name="Hittinger C.T."/>
            <person name="Goker M."/>
            <person name="Salamov A."/>
            <person name="Wisecaver J."/>
            <person name="Long T.M."/>
            <person name="Aerts A.L."/>
            <person name="Barry K."/>
            <person name="Choi C."/>
            <person name="Clum A."/>
            <person name="Coughlan A.Y."/>
            <person name="Deshpande S."/>
            <person name="Douglass A.P."/>
            <person name="Hanson S.J."/>
            <person name="Klenk H.-P."/>
            <person name="LaButti K."/>
            <person name="Lapidus A."/>
            <person name="Lindquist E."/>
            <person name="Lipzen A."/>
            <person name="Meier-kolthoff J.P."/>
            <person name="Ohm R.A."/>
            <person name="Otillar R.P."/>
            <person name="Pangilinan J."/>
            <person name="Peng Y."/>
            <person name="Rokas A."/>
            <person name="Rosa C.A."/>
            <person name="Scheuner C."/>
            <person name="Sibirny A.A."/>
            <person name="Slot J.C."/>
            <person name="Stielow J.B."/>
            <person name="Sun H."/>
            <person name="Kurtzman C.P."/>
            <person name="Blackwell M."/>
            <person name="Grigoriev I.V."/>
            <person name="Jeffries T.W."/>
        </authorList>
    </citation>
    <scope>NUCLEOTIDE SEQUENCE [LARGE SCALE GENOMIC DNA]</scope>
    <source>
        <strain evidence="2 3">NRRL YB-4993</strain>
    </source>
</reference>
<feature type="compositionally biased region" description="Polar residues" evidence="1">
    <location>
        <begin position="162"/>
        <end position="171"/>
    </location>
</feature>
<feature type="compositionally biased region" description="Basic and acidic residues" evidence="1">
    <location>
        <begin position="372"/>
        <end position="387"/>
    </location>
</feature>
<dbReference type="GeneID" id="30027988"/>
<feature type="compositionally biased region" description="Polar residues" evidence="1">
    <location>
        <begin position="388"/>
        <end position="399"/>
    </location>
</feature>
<feature type="region of interest" description="Disordered" evidence="1">
    <location>
        <begin position="543"/>
        <end position="570"/>
    </location>
</feature>